<comment type="catalytic activity">
    <reaction evidence="1">
        <text>ATP + protein L-histidine = ADP + protein N-phospho-L-histidine.</text>
        <dbReference type="EC" id="2.7.13.3"/>
    </reaction>
</comment>
<evidence type="ECO:0000256" key="3">
    <source>
        <dbReference type="ARBA" id="ARBA00012438"/>
    </source>
</evidence>
<keyword evidence="8" id="KW-1133">Transmembrane helix</keyword>
<keyword evidence="5" id="KW-0808">Transferase</keyword>
<dbReference type="InterPro" id="IPR003594">
    <property type="entry name" value="HATPase_dom"/>
</dbReference>
<evidence type="ECO:0000313" key="12">
    <source>
        <dbReference type="EMBL" id="AKL94398.1"/>
    </source>
</evidence>
<evidence type="ECO:0000256" key="4">
    <source>
        <dbReference type="ARBA" id="ARBA00022475"/>
    </source>
</evidence>
<dbReference type="InterPro" id="IPR036890">
    <property type="entry name" value="HATPase_C_sf"/>
</dbReference>
<dbReference type="CDD" id="cd16917">
    <property type="entry name" value="HATPase_UhpB-NarQ-NarX-like"/>
    <property type="match status" value="1"/>
</dbReference>
<keyword evidence="6" id="KW-0812">Transmembrane</keyword>
<evidence type="ECO:0000256" key="8">
    <source>
        <dbReference type="ARBA" id="ARBA00022989"/>
    </source>
</evidence>
<keyword evidence="10" id="KW-0472">Membrane</keyword>
<dbReference type="PANTHER" id="PTHR24421:SF37">
    <property type="entry name" value="SENSOR HISTIDINE KINASE NARS"/>
    <property type="match status" value="1"/>
</dbReference>
<evidence type="ECO:0000256" key="9">
    <source>
        <dbReference type="ARBA" id="ARBA00023012"/>
    </source>
</evidence>
<dbReference type="AlphaFoldDB" id="A0A0D8IDK3"/>
<keyword evidence="7 12" id="KW-0418">Kinase</keyword>
<keyword evidence="4" id="KW-1003">Cell membrane</keyword>
<dbReference type="GO" id="GO:0046983">
    <property type="term" value="F:protein dimerization activity"/>
    <property type="evidence" value="ECO:0007669"/>
    <property type="project" value="InterPro"/>
</dbReference>
<reference evidence="12 13" key="1">
    <citation type="submission" date="2014-10" db="EMBL/GenBank/DDBJ databases">
        <title>Genome sequence of Clostridium aceticum DSM 1496.</title>
        <authorList>
            <person name="Poehlein A."/>
            <person name="Schiel-Bengelsdorf B."/>
            <person name="Gottschalk G."/>
            <person name="Duerre P."/>
            <person name="Daniel R."/>
        </authorList>
    </citation>
    <scope>NUCLEOTIDE SEQUENCE [LARGE SCALE GENOMIC DNA]</scope>
    <source>
        <strain evidence="12 13">DSM 1496</strain>
    </source>
</reference>
<evidence type="ECO:0000256" key="10">
    <source>
        <dbReference type="ARBA" id="ARBA00023136"/>
    </source>
</evidence>
<evidence type="ECO:0000256" key="6">
    <source>
        <dbReference type="ARBA" id="ARBA00022692"/>
    </source>
</evidence>
<dbReference type="Pfam" id="PF07730">
    <property type="entry name" value="HisKA_3"/>
    <property type="match status" value="1"/>
</dbReference>
<evidence type="ECO:0000256" key="1">
    <source>
        <dbReference type="ARBA" id="ARBA00000085"/>
    </source>
</evidence>
<keyword evidence="9" id="KW-0902">Two-component regulatory system</keyword>
<keyword evidence="13" id="KW-1185">Reference proteome</keyword>
<dbReference type="EMBL" id="CP009687">
    <property type="protein sequence ID" value="AKL94398.1"/>
    <property type="molecule type" value="Genomic_DNA"/>
</dbReference>
<dbReference type="PROSITE" id="PS50109">
    <property type="entry name" value="HIS_KIN"/>
    <property type="match status" value="1"/>
</dbReference>
<proteinExistence type="predicted"/>
<accession>A0A0D8IDK3</accession>
<dbReference type="GO" id="GO:0000155">
    <property type="term" value="F:phosphorelay sensor kinase activity"/>
    <property type="evidence" value="ECO:0007669"/>
    <property type="project" value="InterPro"/>
</dbReference>
<evidence type="ECO:0000256" key="5">
    <source>
        <dbReference type="ARBA" id="ARBA00022679"/>
    </source>
</evidence>
<organism evidence="12 13">
    <name type="scientific">Clostridium aceticum</name>
    <dbReference type="NCBI Taxonomy" id="84022"/>
    <lineage>
        <taxon>Bacteria</taxon>
        <taxon>Bacillati</taxon>
        <taxon>Bacillota</taxon>
        <taxon>Clostridia</taxon>
        <taxon>Eubacteriales</taxon>
        <taxon>Clostridiaceae</taxon>
        <taxon>Clostridium</taxon>
    </lineage>
</organism>
<sequence length="571" mass="65714">MIYQRIYNKIFFLKDKSEIVKIMFLYRYTSVVTTSFFYLISDLNYSIKRKVFIVICISTSSVIINYLYIKNESSISKIKLLILIETIGNSFILIPSGGLSSPYIWYSLNTILVTSVKLNRKYCWGNIFVYLFSLIYMSPLLLKKSGDFATTVSEQSNLILSFILITGVIQLLTKYIKKTEEESVELSETNRRLVIANEEIKQSMDYIMELYRVTQLFTRQESKNNLIQLMLHYGRKITKNSGVLFIYPNKSNTEFIIQSDKLSKDLKEEIRCEVIKKWSAIIKKDTPVELNIKSNQLLLISIKSSYRVYGILGIDITYVDSGVSYKETLEQLKFLSNLSSITLEKFQLEQVNEELLISEEQNRIANEIHDSVLQRLFSVSCSMFTTIKSLRMMKAYKIEAELNTMRACMNSVVKDLRATIYGLSWTKDGVNNFIVNIENYLNEMRALNNIIIRFNPRGNHELLCMTQKKALYRMICEGIGNATRHGSAQEIEVTLEVKEGVTSLQIIDNGIGFDAMLLEKNKKMGLGIRNIFQLTCSLNGRINLNSQIGMGTKIDITIPNDIPKTYKEEVV</sequence>
<dbReference type="SMART" id="SM00387">
    <property type="entry name" value="HATPase_c"/>
    <property type="match status" value="1"/>
</dbReference>
<dbReference type="InterPro" id="IPR005467">
    <property type="entry name" value="His_kinase_dom"/>
</dbReference>
<evidence type="ECO:0000256" key="7">
    <source>
        <dbReference type="ARBA" id="ARBA00022777"/>
    </source>
</evidence>
<dbReference type="Gene3D" id="1.20.5.1930">
    <property type="match status" value="1"/>
</dbReference>
<dbReference type="PANTHER" id="PTHR24421">
    <property type="entry name" value="NITRATE/NITRITE SENSOR PROTEIN NARX-RELATED"/>
    <property type="match status" value="1"/>
</dbReference>
<gene>
    <name evidence="12" type="ORF">CACET_c08900</name>
</gene>
<dbReference type="RefSeq" id="WP_044823458.1">
    <property type="nucleotide sequence ID" value="NZ_JYHU01000003.1"/>
</dbReference>
<dbReference type="STRING" id="84022.CACET_c08900"/>
<evidence type="ECO:0000313" key="13">
    <source>
        <dbReference type="Proteomes" id="UP000035704"/>
    </source>
</evidence>
<dbReference type="KEGG" id="cace:CACET_c08900"/>
<dbReference type="EC" id="2.7.13.3" evidence="3"/>
<protein>
    <recommendedName>
        <fullName evidence="3">histidine kinase</fullName>
        <ecNumber evidence="3">2.7.13.3</ecNumber>
    </recommendedName>
</protein>
<feature type="domain" description="Histidine kinase" evidence="11">
    <location>
        <begin position="471"/>
        <end position="562"/>
    </location>
</feature>
<name>A0A0D8IDK3_9CLOT</name>
<dbReference type="InterPro" id="IPR050482">
    <property type="entry name" value="Sensor_HK_TwoCompSys"/>
</dbReference>
<evidence type="ECO:0000256" key="2">
    <source>
        <dbReference type="ARBA" id="ARBA00004651"/>
    </source>
</evidence>
<evidence type="ECO:0000259" key="11">
    <source>
        <dbReference type="PROSITE" id="PS50109"/>
    </source>
</evidence>
<dbReference type="InterPro" id="IPR011712">
    <property type="entry name" value="Sig_transdc_His_kin_sub3_dim/P"/>
</dbReference>
<dbReference type="Proteomes" id="UP000035704">
    <property type="component" value="Chromosome"/>
</dbReference>
<comment type="subcellular location">
    <subcellularLocation>
        <location evidence="2">Cell membrane</location>
        <topology evidence="2">Multi-pass membrane protein</topology>
    </subcellularLocation>
</comment>
<dbReference type="PATRIC" id="fig|84022.5.peg.2436"/>
<dbReference type="Gene3D" id="3.30.565.10">
    <property type="entry name" value="Histidine kinase-like ATPase, C-terminal domain"/>
    <property type="match status" value="1"/>
</dbReference>
<dbReference type="Pfam" id="PF02518">
    <property type="entry name" value="HATPase_c"/>
    <property type="match status" value="1"/>
</dbReference>
<dbReference type="SUPFAM" id="SSF55874">
    <property type="entry name" value="ATPase domain of HSP90 chaperone/DNA topoisomerase II/histidine kinase"/>
    <property type="match status" value="1"/>
</dbReference>
<dbReference type="GO" id="GO:0005886">
    <property type="term" value="C:plasma membrane"/>
    <property type="evidence" value="ECO:0007669"/>
    <property type="project" value="UniProtKB-SubCell"/>
</dbReference>